<organism evidence="2 3">
    <name type="scientific">Nepenthes gracilis</name>
    <name type="common">Slender pitcher plant</name>
    <dbReference type="NCBI Taxonomy" id="150966"/>
    <lineage>
        <taxon>Eukaryota</taxon>
        <taxon>Viridiplantae</taxon>
        <taxon>Streptophyta</taxon>
        <taxon>Embryophyta</taxon>
        <taxon>Tracheophyta</taxon>
        <taxon>Spermatophyta</taxon>
        <taxon>Magnoliopsida</taxon>
        <taxon>eudicotyledons</taxon>
        <taxon>Gunneridae</taxon>
        <taxon>Pentapetalae</taxon>
        <taxon>Caryophyllales</taxon>
        <taxon>Nepenthaceae</taxon>
        <taxon>Nepenthes</taxon>
    </lineage>
</organism>
<reference evidence="2" key="1">
    <citation type="submission" date="2023-05" db="EMBL/GenBank/DDBJ databases">
        <title>Nepenthes gracilis genome sequencing.</title>
        <authorList>
            <person name="Fukushima K."/>
        </authorList>
    </citation>
    <scope>NUCLEOTIDE SEQUENCE</scope>
    <source>
        <strain evidence="2">SING2019-196</strain>
    </source>
</reference>
<name>A0AAD3SU17_NEPGR</name>
<evidence type="ECO:0000256" key="1">
    <source>
        <dbReference type="SAM" id="MobiDB-lite"/>
    </source>
</evidence>
<feature type="region of interest" description="Disordered" evidence="1">
    <location>
        <begin position="1"/>
        <end position="64"/>
    </location>
</feature>
<keyword evidence="3" id="KW-1185">Reference proteome</keyword>
<gene>
    <name evidence="2" type="ORF">Nepgr_018682</name>
</gene>
<feature type="compositionally biased region" description="Polar residues" evidence="1">
    <location>
        <begin position="29"/>
        <end position="44"/>
    </location>
</feature>
<evidence type="ECO:0000313" key="3">
    <source>
        <dbReference type="Proteomes" id="UP001279734"/>
    </source>
</evidence>
<sequence>MWGTWSYEASRPQASWPAAKSSPLIGKGLSSSPPSCEMEPTNSGARMENWFSERGTPPTSNDTSSKRRKYAFALLFALACLF</sequence>
<evidence type="ECO:0000313" key="2">
    <source>
        <dbReference type="EMBL" id="GMH16841.1"/>
    </source>
</evidence>
<comment type="caution">
    <text evidence="2">The sequence shown here is derived from an EMBL/GenBank/DDBJ whole genome shotgun (WGS) entry which is preliminary data.</text>
</comment>
<accession>A0AAD3SU17</accession>
<dbReference type="AlphaFoldDB" id="A0AAD3SU17"/>
<protein>
    <submittedName>
        <fullName evidence="2">Uncharacterized protein</fullName>
    </submittedName>
</protein>
<proteinExistence type="predicted"/>
<dbReference type="EMBL" id="BSYO01000017">
    <property type="protein sequence ID" value="GMH16841.1"/>
    <property type="molecule type" value="Genomic_DNA"/>
</dbReference>
<dbReference type="Proteomes" id="UP001279734">
    <property type="component" value="Unassembled WGS sequence"/>
</dbReference>